<dbReference type="Pfam" id="PF02944">
    <property type="entry name" value="BESS"/>
    <property type="match status" value="1"/>
</dbReference>
<dbReference type="SMART" id="SM00595">
    <property type="entry name" value="MADF"/>
    <property type="match status" value="1"/>
</dbReference>
<keyword evidence="1" id="KW-0539">Nucleus</keyword>
<dbReference type="Pfam" id="PF10545">
    <property type="entry name" value="MADF_DNA_bdg"/>
    <property type="match status" value="1"/>
</dbReference>
<dbReference type="InterPro" id="IPR006578">
    <property type="entry name" value="MADF-dom"/>
</dbReference>
<dbReference type="InterPro" id="IPR039353">
    <property type="entry name" value="TF_Adf1"/>
</dbReference>
<dbReference type="PANTHER" id="PTHR12243:SF67">
    <property type="entry name" value="COREPRESSOR OF PANGOLIN, ISOFORM A-RELATED"/>
    <property type="match status" value="1"/>
</dbReference>
<dbReference type="PROSITE" id="PS51031">
    <property type="entry name" value="BESS"/>
    <property type="match status" value="1"/>
</dbReference>
<gene>
    <name evidence="2" type="ORF">KGM_201149</name>
</gene>
<dbReference type="InterPro" id="IPR004210">
    <property type="entry name" value="BESS_motif"/>
</dbReference>
<evidence type="ECO:0000256" key="1">
    <source>
        <dbReference type="PROSITE-ProRule" id="PRU00371"/>
    </source>
</evidence>
<dbReference type="GO" id="GO:0005667">
    <property type="term" value="C:transcription regulator complex"/>
    <property type="evidence" value="ECO:0007669"/>
    <property type="project" value="TreeGrafter"/>
</dbReference>
<dbReference type="GO" id="GO:0005634">
    <property type="term" value="C:nucleus"/>
    <property type="evidence" value="ECO:0007669"/>
    <property type="project" value="UniProtKB-SubCell"/>
</dbReference>
<accession>A0A212FM79</accession>
<sequence length="212" mass="25105">MSTRKISLSDRNLLALIFEVKKRPCLWNHEDEGYNERSRLTTAWAEIAAKIKLPEDLLRVKWKNLRDLFKREVKKCNAHAVDEYTGKWRYFKTLWFLNRPGESIAASDEEGVEVRVKEEVQRIGAADTTDEAFLEDEHRHDKRLYAEVELAQDPLEQKRPRLLDDYDTMFLMSLTPYFTQLEPLRKLLLRNKIQELILSEITAQSEYNVLPH</sequence>
<dbReference type="PANTHER" id="PTHR12243">
    <property type="entry name" value="MADF DOMAIN TRANSCRIPTION FACTOR"/>
    <property type="match status" value="1"/>
</dbReference>
<proteinExistence type="predicted"/>
<dbReference type="Proteomes" id="UP000007151">
    <property type="component" value="Unassembled WGS sequence"/>
</dbReference>
<keyword evidence="3" id="KW-1185">Reference proteome</keyword>
<dbReference type="GO" id="GO:0003677">
    <property type="term" value="F:DNA binding"/>
    <property type="evidence" value="ECO:0007669"/>
    <property type="project" value="InterPro"/>
</dbReference>
<dbReference type="KEGG" id="dpl:KGM_201149"/>
<organism evidence="2 3">
    <name type="scientific">Danaus plexippus plexippus</name>
    <dbReference type="NCBI Taxonomy" id="278856"/>
    <lineage>
        <taxon>Eukaryota</taxon>
        <taxon>Metazoa</taxon>
        <taxon>Ecdysozoa</taxon>
        <taxon>Arthropoda</taxon>
        <taxon>Hexapoda</taxon>
        <taxon>Insecta</taxon>
        <taxon>Pterygota</taxon>
        <taxon>Neoptera</taxon>
        <taxon>Endopterygota</taxon>
        <taxon>Lepidoptera</taxon>
        <taxon>Glossata</taxon>
        <taxon>Ditrysia</taxon>
        <taxon>Papilionoidea</taxon>
        <taxon>Nymphalidae</taxon>
        <taxon>Danainae</taxon>
        <taxon>Danaini</taxon>
        <taxon>Danaina</taxon>
        <taxon>Danaus</taxon>
        <taxon>Danaus</taxon>
    </lineage>
</organism>
<dbReference type="EMBL" id="AGBW02007658">
    <property type="protein sequence ID" value="OWR54789.1"/>
    <property type="molecule type" value="Genomic_DNA"/>
</dbReference>
<dbReference type="AlphaFoldDB" id="A0A212FM79"/>
<dbReference type="eggNOG" id="ENOG502T7IW">
    <property type="taxonomic scope" value="Eukaryota"/>
</dbReference>
<dbReference type="GO" id="GO:0006357">
    <property type="term" value="P:regulation of transcription by RNA polymerase II"/>
    <property type="evidence" value="ECO:0007669"/>
    <property type="project" value="TreeGrafter"/>
</dbReference>
<dbReference type="PROSITE" id="PS51029">
    <property type="entry name" value="MADF"/>
    <property type="match status" value="1"/>
</dbReference>
<name>A0A212FM79_DANPL</name>
<evidence type="ECO:0000313" key="2">
    <source>
        <dbReference type="EMBL" id="OWR54789.1"/>
    </source>
</evidence>
<comment type="subcellular location">
    <subcellularLocation>
        <location evidence="1">Nucleus</location>
    </subcellularLocation>
</comment>
<evidence type="ECO:0000313" key="3">
    <source>
        <dbReference type="Proteomes" id="UP000007151"/>
    </source>
</evidence>
<protein>
    <submittedName>
        <fullName evidence="2">Uncharacterized protein</fullName>
    </submittedName>
</protein>
<comment type="caution">
    <text evidence="2">The sequence shown here is derived from an EMBL/GenBank/DDBJ whole genome shotgun (WGS) entry which is preliminary data.</text>
</comment>
<dbReference type="OrthoDB" id="5803771at2759"/>
<reference evidence="2 3" key="1">
    <citation type="journal article" date="2011" name="Cell">
        <title>The monarch butterfly genome yields insights into long-distance migration.</title>
        <authorList>
            <person name="Zhan S."/>
            <person name="Merlin C."/>
            <person name="Boore J.L."/>
            <person name="Reppert S.M."/>
        </authorList>
    </citation>
    <scope>NUCLEOTIDE SEQUENCE [LARGE SCALE GENOMIC DNA]</scope>
    <source>
        <strain evidence="2">F-2</strain>
    </source>
</reference>